<dbReference type="Gene3D" id="1.50.10.10">
    <property type="match status" value="1"/>
</dbReference>
<dbReference type="Proteomes" id="UP000051499">
    <property type="component" value="Unassembled WGS sequence"/>
</dbReference>
<dbReference type="InterPro" id="IPR032675">
    <property type="entry name" value="LRR_dom_sf"/>
</dbReference>
<organism evidence="1 2">
    <name type="scientific">Companilactobacillus kimchii DSM 13961 = JCM 10707</name>
    <dbReference type="NCBI Taxonomy" id="1423765"/>
    <lineage>
        <taxon>Bacteria</taxon>
        <taxon>Bacillati</taxon>
        <taxon>Bacillota</taxon>
        <taxon>Bacilli</taxon>
        <taxon>Lactobacillales</taxon>
        <taxon>Lactobacillaceae</taxon>
        <taxon>Companilactobacillus</taxon>
        <taxon>Companilactobacillus kimchii</taxon>
    </lineage>
</organism>
<proteinExistence type="predicted"/>
<reference evidence="1 2" key="1">
    <citation type="journal article" date="2015" name="Genome Announc.">
        <title>Expanding the biotechnology potential of lactobacilli through comparative genomics of 213 strains and associated genera.</title>
        <authorList>
            <person name="Sun Z."/>
            <person name="Harris H.M."/>
            <person name="McCann A."/>
            <person name="Guo C."/>
            <person name="Argimon S."/>
            <person name="Zhang W."/>
            <person name="Yang X."/>
            <person name="Jeffery I.B."/>
            <person name="Cooney J.C."/>
            <person name="Kagawa T.F."/>
            <person name="Liu W."/>
            <person name="Song Y."/>
            <person name="Salvetti E."/>
            <person name="Wrobel A."/>
            <person name="Rasinkangas P."/>
            <person name="Parkhill J."/>
            <person name="Rea M.C."/>
            <person name="O'Sullivan O."/>
            <person name="Ritari J."/>
            <person name="Douillard F.P."/>
            <person name="Paul Ross R."/>
            <person name="Yang R."/>
            <person name="Briner A.E."/>
            <person name="Felis G.E."/>
            <person name="de Vos W.M."/>
            <person name="Barrangou R."/>
            <person name="Klaenhammer T.R."/>
            <person name="Caufield P.W."/>
            <person name="Cui Y."/>
            <person name="Zhang H."/>
            <person name="O'Toole P.W."/>
        </authorList>
    </citation>
    <scope>NUCLEOTIDE SEQUENCE [LARGE SCALE GENOMIC DNA]</scope>
    <source>
        <strain evidence="1 2">DSM 13961</strain>
    </source>
</reference>
<evidence type="ECO:0000313" key="1">
    <source>
        <dbReference type="EMBL" id="KRK51915.1"/>
    </source>
</evidence>
<dbReference type="InterPro" id="IPR012341">
    <property type="entry name" value="6hp_glycosidase-like_sf"/>
</dbReference>
<sequence>MEGFSLSKILNTIGATLAIATILGSNTNFVNNEELTVRASDTNTVSNESIDSWMPDKNLQKTIYNALHDLGQSVNVNGGYDTTSINQITPDMLKDIRYLNVNSKDITDLTGLQYATGLIQADFSGNSIKTLPDKIPGNDNLYSLNIGNYALSSTSPSWVLSNKVSFNNTTSTYTDINYGFNNKSIGGTFTLSDDSLVYGADKKTAVIPFDKLFEGFKQSDGSFKKVNPTVEIKYSSSENLSPIVNTNKNEIELNLNKITPSTSIQIQFTVNATDNGSSYSTWDTLDFKVPESDSVITDPMSPIKASSVASITPLSTGNSNVVTKNVSALNNYIRNTMMTDTGIYSGYMTETQKNDPDTDPDMFNEITESAGLYLETLAMRGDANAFDSYYAQVKKTFSNGDGSFNWMYNTRTKQKKQGNASLDDLRIIRALTLMQAKSPSTSRANEIKELITGFKKYSLLNGKMIDGTFFDDNTKEPAIRLCYLDMQELKYVYGEAGLSQKDYDDQLKILQNGYLGDNFPWYQTYYYYGDMNGYKAGNYSTLPEAKGEVNSIDSLLVVLHLAQINKAKPASISWIKEHVHNRTLYNNYYTDGTPVEKNSAASTYAITAMIASTIGDKEMYNDSIQDLNDSQVPSGYGDFSGCLGDIPSMKSATYNNLTALLAYYY</sequence>
<keyword evidence="2" id="KW-1185">Reference proteome</keyword>
<evidence type="ECO:0000313" key="2">
    <source>
        <dbReference type="Proteomes" id="UP000051499"/>
    </source>
</evidence>
<accession>A0ABR5NU37</accession>
<protein>
    <submittedName>
        <fullName evidence="1">Uncharacterized protein</fullName>
    </submittedName>
</protein>
<name>A0ABR5NU37_9LACO</name>
<comment type="caution">
    <text evidence="1">The sequence shown here is derived from an EMBL/GenBank/DDBJ whole genome shotgun (WGS) entry which is preliminary data.</text>
</comment>
<dbReference type="EMBL" id="AZDH01000014">
    <property type="protein sequence ID" value="KRK51915.1"/>
    <property type="molecule type" value="Genomic_DNA"/>
</dbReference>
<gene>
    <name evidence="1" type="ORF">FC97_GL000709</name>
</gene>
<dbReference type="Gene3D" id="3.80.10.10">
    <property type="entry name" value="Ribonuclease Inhibitor"/>
    <property type="match status" value="1"/>
</dbReference>
<dbReference type="SUPFAM" id="SSF52075">
    <property type="entry name" value="Outer arm dynein light chain 1"/>
    <property type="match status" value="1"/>
</dbReference>
<dbReference type="InterPro" id="IPR008928">
    <property type="entry name" value="6-hairpin_glycosidase_sf"/>
</dbReference>
<dbReference type="SUPFAM" id="SSF48208">
    <property type="entry name" value="Six-hairpin glycosidases"/>
    <property type="match status" value="1"/>
</dbReference>